<reference evidence="4 5" key="1">
    <citation type="submission" date="2019-04" db="EMBL/GenBank/DDBJ databases">
        <title>Microbes associate with the intestines of laboratory mice.</title>
        <authorList>
            <person name="Navarre W."/>
            <person name="Wong E."/>
            <person name="Huang K."/>
            <person name="Tropini C."/>
            <person name="Ng K."/>
            <person name="Yu B."/>
        </authorList>
    </citation>
    <scope>NUCLEOTIDE SEQUENCE [LARGE SCALE GENOMIC DNA]</scope>
    <source>
        <strain evidence="4 5">NM50_B9-20</strain>
    </source>
</reference>
<evidence type="ECO:0000259" key="3">
    <source>
        <dbReference type="Pfam" id="PF01386"/>
    </source>
</evidence>
<dbReference type="InterPro" id="IPR029751">
    <property type="entry name" value="Ribosomal_L25_dom"/>
</dbReference>
<feature type="domain" description="Large ribosomal subunit protein bL25 L25" evidence="3">
    <location>
        <begin position="2"/>
        <end position="86"/>
    </location>
</feature>
<evidence type="ECO:0000256" key="2">
    <source>
        <dbReference type="ARBA" id="ARBA00023274"/>
    </source>
</evidence>
<comment type="caution">
    <text evidence="4">The sequence shown here is derived from an EMBL/GenBank/DDBJ whole genome shotgun (WGS) entry which is preliminary data.</text>
</comment>
<dbReference type="OrthoDB" id="1928232at2"/>
<keyword evidence="1" id="KW-0689">Ribosomal protein</keyword>
<dbReference type="Pfam" id="PF01386">
    <property type="entry name" value="Ribosomal_L25p"/>
    <property type="match status" value="1"/>
</dbReference>
<dbReference type="GO" id="GO:0005840">
    <property type="term" value="C:ribosome"/>
    <property type="evidence" value="ECO:0007669"/>
    <property type="project" value="UniProtKB-KW"/>
</dbReference>
<keyword evidence="5" id="KW-1185">Reference proteome</keyword>
<evidence type="ECO:0000313" key="4">
    <source>
        <dbReference type="EMBL" id="TGY43307.1"/>
    </source>
</evidence>
<dbReference type="Gene3D" id="2.40.240.10">
    <property type="entry name" value="Ribosomal Protein L25, Chain P"/>
    <property type="match status" value="1"/>
</dbReference>
<dbReference type="AlphaFoldDB" id="A0A4S2DLW9"/>
<evidence type="ECO:0000313" key="5">
    <source>
        <dbReference type="Proteomes" id="UP000306888"/>
    </source>
</evidence>
<dbReference type="InterPro" id="IPR011035">
    <property type="entry name" value="Ribosomal_bL25/Gln-tRNA_synth"/>
</dbReference>
<dbReference type="SUPFAM" id="SSF50715">
    <property type="entry name" value="Ribosomal protein L25-like"/>
    <property type="match status" value="1"/>
</dbReference>
<keyword evidence="2" id="KW-0687">Ribonucleoprotein</keyword>
<gene>
    <name evidence="4" type="ORF">E5347_00415</name>
</gene>
<accession>A0A4S2DLW9</accession>
<organism evidence="4 5">
    <name type="scientific">Clostridium sartagoforme</name>
    <dbReference type="NCBI Taxonomy" id="84031"/>
    <lineage>
        <taxon>Bacteria</taxon>
        <taxon>Bacillati</taxon>
        <taxon>Bacillota</taxon>
        <taxon>Clostridia</taxon>
        <taxon>Eubacteriales</taxon>
        <taxon>Clostridiaceae</taxon>
        <taxon>Clostridium</taxon>
    </lineage>
</organism>
<dbReference type="RefSeq" id="WP_136003450.1">
    <property type="nucleotide sequence ID" value="NZ_SRYR01000001.1"/>
</dbReference>
<proteinExistence type="predicted"/>
<name>A0A4S2DLW9_9CLOT</name>
<dbReference type="CDD" id="cd00495">
    <property type="entry name" value="Ribosomal_L25_TL5_CTC"/>
    <property type="match status" value="1"/>
</dbReference>
<protein>
    <recommendedName>
        <fullName evidence="3">Large ribosomal subunit protein bL25 L25 domain-containing protein</fullName>
    </recommendedName>
</protein>
<dbReference type="GO" id="GO:0006412">
    <property type="term" value="P:translation"/>
    <property type="evidence" value="ECO:0007669"/>
    <property type="project" value="InterPro"/>
</dbReference>
<dbReference type="GO" id="GO:0003735">
    <property type="term" value="F:structural constituent of ribosome"/>
    <property type="evidence" value="ECO:0007669"/>
    <property type="project" value="InterPro"/>
</dbReference>
<dbReference type="GO" id="GO:1990904">
    <property type="term" value="C:ribonucleoprotein complex"/>
    <property type="evidence" value="ECO:0007669"/>
    <property type="project" value="UniProtKB-KW"/>
</dbReference>
<sequence length="89" mass="10268">MIEVKIRDLKKKGRSLRNEGIITGTLKRKDGRIFNIEMNGNNLDTLVNRDGLSLSLSISFEREVINTKITRVQRDVLHHNIINVDLLEK</sequence>
<dbReference type="Proteomes" id="UP000306888">
    <property type="component" value="Unassembled WGS sequence"/>
</dbReference>
<evidence type="ECO:0000256" key="1">
    <source>
        <dbReference type="ARBA" id="ARBA00022980"/>
    </source>
</evidence>
<dbReference type="EMBL" id="SRYR01000001">
    <property type="protein sequence ID" value="TGY43307.1"/>
    <property type="molecule type" value="Genomic_DNA"/>
</dbReference>
<dbReference type="InterPro" id="IPR020056">
    <property type="entry name" value="Rbsml_bL25/Gln-tRNA_synth_N"/>
</dbReference>